<evidence type="ECO:0000256" key="5">
    <source>
        <dbReference type="SAM" id="Phobius"/>
    </source>
</evidence>
<dbReference type="GO" id="GO:0005506">
    <property type="term" value="F:iron ion binding"/>
    <property type="evidence" value="ECO:0007669"/>
    <property type="project" value="InterPro"/>
</dbReference>
<keyword evidence="2" id="KW-0479">Metal-binding</keyword>
<dbReference type="SUPFAM" id="SSF48264">
    <property type="entry name" value="Cytochrome P450"/>
    <property type="match status" value="1"/>
</dbReference>
<dbReference type="GO" id="GO:0004497">
    <property type="term" value="F:monooxygenase activity"/>
    <property type="evidence" value="ECO:0007669"/>
    <property type="project" value="InterPro"/>
</dbReference>
<organism evidence="6 7">
    <name type="scientific">Coptis chinensis</name>
    <dbReference type="NCBI Taxonomy" id="261450"/>
    <lineage>
        <taxon>Eukaryota</taxon>
        <taxon>Viridiplantae</taxon>
        <taxon>Streptophyta</taxon>
        <taxon>Embryophyta</taxon>
        <taxon>Tracheophyta</taxon>
        <taxon>Spermatophyta</taxon>
        <taxon>Magnoliopsida</taxon>
        <taxon>Ranunculales</taxon>
        <taxon>Ranunculaceae</taxon>
        <taxon>Coptidoideae</taxon>
        <taxon>Coptis</taxon>
    </lineage>
</organism>
<keyword evidence="5" id="KW-0812">Transmembrane</keyword>
<feature type="transmembrane region" description="Helical" evidence="5">
    <location>
        <begin position="20"/>
        <end position="37"/>
    </location>
</feature>
<evidence type="ECO:0000313" key="7">
    <source>
        <dbReference type="Proteomes" id="UP000631114"/>
    </source>
</evidence>
<feature type="transmembrane region" description="Helical" evidence="5">
    <location>
        <begin position="44"/>
        <end position="62"/>
    </location>
</feature>
<dbReference type="InterPro" id="IPR036396">
    <property type="entry name" value="Cyt_P450_sf"/>
</dbReference>
<dbReference type="InterPro" id="IPR001128">
    <property type="entry name" value="Cyt_P450"/>
</dbReference>
<dbReference type="OrthoDB" id="1737810at2759"/>
<dbReference type="EMBL" id="JADFTS010000005">
    <property type="protein sequence ID" value="KAF9606670.1"/>
    <property type="molecule type" value="Genomic_DNA"/>
</dbReference>
<dbReference type="GO" id="GO:0020037">
    <property type="term" value="F:heme binding"/>
    <property type="evidence" value="ECO:0007669"/>
    <property type="project" value="InterPro"/>
</dbReference>
<keyword evidence="3" id="KW-0560">Oxidoreductase</keyword>
<dbReference type="Gene3D" id="1.10.630.10">
    <property type="entry name" value="Cytochrome P450"/>
    <property type="match status" value="1"/>
</dbReference>
<evidence type="ECO:0000256" key="2">
    <source>
        <dbReference type="ARBA" id="ARBA00022723"/>
    </source>
</evidence>
<keyword evidence="7" id="KW-1185">Reference proteome</keyword>
<evidence type="ECO:0000313" key="6">
    <source>
        <dbReference type="EMBL" id="KAF9606670.1"/>
    </source>
</evidence>
<sequence length="313" mass="35650">MELSVFSMNNLLEHIKLSDILLALLGLFIFSSLVQRFGNKGPMLWPVMGIIPIFLVHLDNIYDWVTNSLITSGGSFYYQGMWMGGAHGIVTISPSNISRQGSKTSLKESTSKKGSVIYSVTVSSMLMIYCGRIKEKPLTQRCIAISCLAVEMPYIPFTKAFEKATEFTLFRFLVPPFVWKLMKFFNIGSERKLKRAIQVVHEFAEMAISERRNENYPKYKSDLLTRLLDVKKNPFTNTFLKDFCVSFILAGRDTSSVALAWFFWLIHEHQHVENQILDELSSIVRARKTDENTDDSLLNGRIEEDGVSSSITN</sequence>
<evidence type="ECO:0000256" key="1">
    <source>
        <dbReference type="ARBA" id="ARBA00010617"/>
    </source>
</evidence>
<proteinExistence type="inferred from homology"/>
<keyword evidence="4" id="KW-0408">Iron</keyword>
<comment type="similarity">
    <text evidence="1">Belongs to the cytochrome P450 family.</text>
</comment>
<comment type="caution">
    <text evidence="6">The sequence shown here is derived from an EMBL/GenBank/DDBJ whole genome shotgun (WGS) entry which is preliminary data.</text>
</comment>
<name>A0A835LT75_9MAGN</name>
<reference evidence="6 7" key="1">
    <citation type="submission" date="2020-10" db="EMBL/GenBank/DDBJ databases">
        <title>The Coptis chinensis genome and diversification of protoberbering-type alkaloids.</title>
        <authorList>
            <person name="Wang B."/>
            <person name="Shu S."/>
            <person name="Song C."/>
            <person name="Liu Y."/>
        </authorList>
    </citation>
    <scope>NUCLEOTIDE SEQUENCE [LARGE SCALE GENOMIC DNA]</scope>
    <source>
        <strain evidence="6">HL-2020</strain>
        <tissue evidence="6">Leaf</tissue>
    </source>
</reference>
<dbReference type="Pfam" id="PF00067">
    <property type="entry name" value="p450"/>
    <property type="match status" value="1"/>
</dbReference>
<dbReference type="Proteomes" id="UP000631114">
    <property type="component" value="Unassembled WGS sequence"/>
</dbReference>
<dbReference type="GO" id="GO:0016705">
    <property type="term" value="F:oxidoreductase activity, acting on paired donors, with incorporation or reduction of molecular oxygen"/>
    <property type="evidence" value="ECO:0007669"/>
    <property type="project" value="InterPro"/>
</dbReference>
<dbReference type="AlphaFoldDB" id="A0A835LT75"/>
<keyword evidence="5" id="KW-0472">Membrane</keyword>
<gene>
    <name evidence="6" type="ORF">IFM89_027714</name>
</gene>
<dbReference type="PANTHER" id="PTHR24296">
    <property type="entry name" value="CYTOCHROME P450"/>
    <property type="match status" value="1"/>
</dbReference>
<keyword evidence="5" id="KW-1133">Transmembrane helix</keyword>
<evidence type="ECO:0008006" key="8">
    <source>
        <dbReference type="Google" id="ProtNLM"/>
    </source>
</evidence>
<evidence type="ECO:0000256" key="3">
    <source>
        <dbReference type="ARBA" id="ARBA00023002"/>
    </source>
</evidence>
<accession>A0A835LT75</accession>
<evidence type="ECO:0000256" key="4">
    <source>
        <dbReference type="ARBA" id="ARBA00023004"/>
    </source>
</evidence>
<dbReference type="GO" id="GO:0044550">
    <property type="term" value="P:secondary metabolite biosynthetic process"/>
    <property type="evidence" value="ECO:0007669"/>
    <property type="project" value="UniProtKB-ARBA"/>
</dbReference>
<protein>
    <recommendedName>
        <fullName evidence="8">Cytochrome P450</fullName>
    </recommendedName>
</protein>